<evidence type="ECO:0000256" key="1">
    <source>
        <dbReference type="SAM" id="Phobius"/>
    </source>
</evidence>
<keyword evidence="1" id="KW-0812">Transmembrane</keyword>
<evidence type="ECO:0000313" key="2">
    <source>
        <dbReference type="EMBL" id="GGM10292.1"/>
    </source>
</evidence>
<dbReference type="RefSeq" id="WP_188943348.1">
    <property type="nucleotide sequence ID" value="NZ_BMNA01000007.1"/>
</dbReference>
<keyword evidence="1" id="KW-0472">Membrane</keyword>
<reference evidence="2" key="2">
    <citation type="submission" date="2020-09" db="EMBL/GenBank/DDBJ databases">
        <authorList>
            <person name="Sun Q."/>
            <person name="Zhou Y."/>
        </authorList>
    </citation>
    <scope>NUCLEOTIDE SEQUENCE</scope>
    <source>
        <strain evidence="2">CGMCC 4.7308</strain>
    </source>
</reference>
<dbReference type="EMBL" id="BMNA01000007">
    <property type="protein sequence ID" value="GGM10292.1"/>
    <property type="molecule type" value="Genomic_DNA"/>
</dbReference>
<dbReference type="AlphaFoldDB" id="A0A917T5Q9"/>
<feature type="transmembrane region" description="Helical" evidence="1">
    <location>
        <begin position="29"/>
        <end position="51"/>
    </location>
</feature>
<accession>A0A917T5Q9</accession>
<comment type="caution">
    <text evidence="2">The sequence shown here is derived from an EMBL/GenBank/DDBJ whole genome shotgun (WGS) entry which is preliminary data.</text>
</comment>
<gene>
    <name evidence="2" type="ORF">GCM10011594_32750</name>
</gene>
<evidence type="ECO:0008006" key="4">
    <source>
        <dbReference type="Google" id="ProtNLM"/>
    </source>
</evidence>
<evidence type="ECO:0000313" key="3">
    <source>
        <dbReference type="Proteomes" id="UP000655208"/>
    </source>
</evidence>
<proteinExistence type="predicted"/>
<keyword evidence="1" id="KW-1133">Transmembrane helix</keyword>
<reference evidence="2" key="1">
    <citation type="journal article" date="2014" name="Int. J. Syst. Evol. Microbiol.">
        <title>Complete genome sequence of Corynebacterium casei LMG S-19264T (=DSM 44701T), isolated from a smear-ripened cheese.</title>
        <authorList>
            <consortium name="US DOE Joint Genome Institute (JGI-PGF)"/>
            <person name="Walter F."/>
            <person name="Albersmeier A."/>
            <person name="Kalinowski J."/>
            <person name="Ruckert C."/>
        </authorList>
    </citation>
    <scope>NUCLEOTIDE SEQUENCE</scope>
    <source>
        <strain evidence="2">CGMCC 4.7308</strain>
    </source>
</reference>
<dbReference type="Proteomes" id="UP000655208">
    <property type="component" value="Unassembled WGS sequence"/>
</dbReference>
<sequence>MAALCLTTCCGITVVELPNPGERWHVSEVFAAGALGVLGAAAAVTLVGLWLRPQWRQPVGRTPPKALRIATVLVLVLAAAGLLLWLIGPRTADSTDRAGVGGFLAFGMTWWWGRFFTRGSTPDAVKHRPVRH</sequence>
<feature type="transmembrane region" description="Helical" evidence="1">
    <location>
        <begin position="66"/>
        <end position="87"/>
    </location>
</feature>
<organism evidence="2 3">
    <name type="scientific">Nakamurella endophytica</name>
    <dbReference type="NCBI Taxonomy" id="1748367"/>
    <lineage>
        <taxon>Bacteria</taxon>
        <taxon>Bacillati</taxon>
        <taxon>Actinomycetota</taxon>
        <taxon>Actinomycetes</taxon>
        <taxon>Nakamurellales</taxon>
        <taxon>Nakamurellaceae</taxon>
        <taxon>Nakamurella</taxon>
    </lineage>
</organism>
<name>A0A917T5Q9_9ACTN</name>
<keyword evidence="3" id="KW-1185">Reference proteome</keyword>
<protein>
    <recommendedName>
        <fullName evidence="4">Transmembrane protein</fullName>
    </recommendedName>
</protein>